<evidence type="ECO:0000313" key="1">
    <source>
        <dbReference type="EMBL" id="WKC72224.1"/>
    </source>
</evidence>
<gene>
    <name evidence="1" type="ORF">TPLL2_0353a</name>
</gene>
<proteinExistence type="predicted"/>
<accession>A0ABY9E213</accession>
<evidence type="ECO:0000313" key="2">
    <source>
        <dbReference type="Proteomes" id="UP001321460"/>
    </source>
</evidence>
<name>A0ABY9E213_9SPIR</name>
<protein>
    <submittedName>
        <fullName evidence="1">Uncharacterized protein</fullName>
    </submittedName>
</protein>
<reference evidence="1 2" key="1">
    <citation type="submission" date="2022-05" db="EMBL/GenBank/DDBJ databases">
        <title>Treponema leporis L2 test.</title>
        <authorList>
            <person name="Cejkova D."/>
        </authorList>
    </citation>
    <scope>NUCLEOTIDE SEQUENCE [LARGE SCALE GENOMIC DNA]</scope>
    <source>
        <strain evidence="1 2">L2</strain>
    </source>
</reference>
<dbReference type="EMBL" id="CP097901">
    <property type="protein sequence ID" value="WKC72224.1"/>
    <property type="molecule type" value="Genomic_DNA"/>
</dbReference>
<organism evidence="1 2">
    <name type="scientific">Treponema paraluiscuniculi</name>
    <dbReference type="NCBI Taxonomy" id="53435"/>
    <lineage>
        <taxon>Bacteria</taxon>
        <taxon>Pseudomonadati</taxon>
        <taxon>Spirochaetota</taxon>
        <taxon>Spirochaetia</taxon>
        <taxon>Spirochaetales</taxon>
        <taxon>Treponemataceae</taxon>
        <taxon>Treponema</taxon>
    </lineage>
</organism>
<dbReference type="Proteomes" id="UP001321460">
    <property type="component" value="Chromosome"/>
</dbReference>
<sequence>MQNIHLCPLRVSFPLKKVQHVHPRRKCNAHVYTALQNKTAYRKNQTVVLRTKVSCTIRARLILPPCENIFTPSPTVGPIHCPHGAKLLP</sequence>
<keyword evidence="2" id="KW-1185">Reference proteome</keyword>